<organism evidence="2 3">
    <name type="scientific">Cognatiyoonia koreensis</name>
    <dbReference type="NCBI Taxonomy" id="364200"/>
    <lineage>
        <taxon>Bacteria</taxon>
        <taxon>Pseudomonadati</taxon>
        <taxon>Pseudomonadota</taxon>
        <taxon>Alphaproteobacteria</taxon>
        <taxon>Rhodobacterales</taxon>
        <taxon>Paracoccaceae</taxon>
        <taxon>Cognatiyoonia</taxon>
    </lineage>
</organism>
<dbReference type="InterPro" id="IPR003593">
    <property type="entry name" value="AAA+_ATPase"/>
</dbReference>
<feature type="domain" description="AAA+ ATPase" evidence="1">
    <location>
        <begin position="46"/>
        <end position="190"/>
    </location>
</feature>
<dbReference type="EMBL" id="FOIZ01000002">
    <property type="protein sequence ID" value="SEW44247.1"/>
    <property type="molecule type" value="Genomic_DNA"/>
</dbReference>
<dbReference type="Gene3D" id="3.40.50.300">
    <property type="entry name" value="P-loop containing nucleotide triphosphate hydrolases"/>
    <property type="match status" value="1"/>
</dbReference>
<evidence type="ECO:0000313" key="3">
    <source>
        <dbReference type="Proteomes" id="UP000199167"/>
    </source>
</evidence>
<dbReference type="RefSeq" id="WP_089996836.1">
    <property type="nucleotide sequence ID" value="NZ_FOIZ01000002.1"/>
</dbReference>
<sequence>MSADLYCEFFGFSERPFTLSPDPDMLFWTRDHKRAYSILEYGLMTRAPLTVVTGEVGTGKTTLVQALLRSIEDDVVIGLISNAQGGRDDLLRWVLNALDLAPTAQQTYVELFQQFQDFVINSYAEGKRVILIFDEAQNLGAETLEELRMLTNINSGKDELLQLILVGQPELRTIIMQPELSQFAQRVTSTYHLNPLDRKTTHAYIQHRLKAVGGTGDEISRDAIDMICDKSSGIPRVINKICDLALVYASGEEHKVVSVETISELVRDGVIMQTFTGPLILFKHAQDTGKAAE</sequence>
<evidence type="ECO:0000313" key="2">
    <source>
        <dbReference type="EMBL" id="SEW44247.1"/>
    </source>
</evidence>
<name>A0A1I0RSI4_9RHOB</name>
<keyword evidence="3" id="KW-1185">Reference proteome</keyword>
<dbReference type="STRING" id="364200.SAMN04488515_3172"/>
<dbReference type="Pfam" id="PF13401">
    <property type="entry name" value="AAA_22"/>
    <property type="match status" value="1"/>
</dbReference>
<reference evidence="2 3" key="1">
    <citation type="submission" date="2016-10" db="EMBL/GenBank/DDBJ databases">
        <authorList>
            <person name="de Groot N.N."/>
        </authorList>
    </citation>
    <scope>NUCLEOTIDE SEQUENCE [LARGE SCALE GENOMIC DNA]</scope>
    <source>
        <strain evidence="2 3">DSM 17925</strain>
    </source>
</reference>
<evidence type="ECO:0000259" key="1">
    <source>
        <dbReference type="SMART" id="SM00382"/>
    </source>
</evidence>
<dbReference type="Proteomes" id="UP000199167">
    <property type="component" value="Unassembled WGS sequence"/>
</dbReference>
<dbReference type="AlphaFoldDB" id="A0A1I0RSI4"/>
<dbReference type="InterPro" id="IPR049945">
    <property type="entry name" value="AAA_22"/>
</dbReference>
<dbReference type="PANTHER" id="PTHR35894:SF1">
    <property type="entry name" value="PHOSPHORIBULOKINASE _ URIDINE KINASE FAMILY"/>
    <property type="match status" value="1"/>
</dbReference>
<dbReference type="OrthoDB" id="7828921at2"/>
<gene>
    <name evidence="2" type="ORF">SAMN04488515_3172</name>
</gene>
<dbReference type="SMART" id="SM00382">
    <property type="entry name" value="AAA"/>
    <property type="match status" value="1"/>
</dbReference>
<dbReference type="SUPFAM" id="SSF52540">
    <property type="entry name" value="P-loop containing nucleoside triphosphate hydrolases"/>
    <property type="match status" value="1"/>
</dbReference>
<dbReference type="PANTHER" id="PTHR35894">
    <property type="entry name" value="GENERAL SECRETION PATHWAY PROTEIN A-RELATED"/>
    <property type="match status" value="1"/>
</dbReference>
<proteinExistence type="predicted"/>
<protein>
    <submittedName>
        <fullName evidence="2">Type II secretion system protein A</fullName>
    </submittedName>
</protein>
<accession>A0A1I0RSI4</accession>
<dbReference type="GO" id="GO:0016887">
    <property type="term" value="F:ATP hydrolysis activity"/>
    <property type="evidence" value="ECO:0007669"/>
    <property type="project" value="InterPro"/>
</dbReference>
<dbReference type="InterPro" id="IPR052026">
    <property type="entry name" value="ExeA_AAA_ATPase_DNA-bind"/>
</dbReference>
<dbReference type="InterPro" id="IPR027417">
    <property type="entry name" value="P-loop_NTPase"/>
</dbReference>